<dbReference type="AlphaFoldDB" id="A0AAV5GGL9"/>
<evidence type="ECO:0000256" key="2">
    <source>
        <dbReference type="ARBA" id="ARBA00022723"/>
    </source>
</evidence>
<protein>
    <recommendedName>
        <fullName evidence="5">CENP-V/GFA domain-containing protein</fullName>
    </recommendedName>
</protein>
<proteinExistence type="inferred from homology"/>
<evidence type="ECO:0000313" key="6">
    <source>
        <dbReference type="EMBL" id="GJN91726.1"/>
    </source>
</evidence>
<comment type="caution">
    <text evidence="6">The sequence shown here is derived from an EMBL/GenBank/DDBJ whole genome shotgun (WGS) entry which is preliminary data.</text>
</comment>
<comment type="similarity">
    <text evidence="1">Belongs to the Gfa family.</text>
</comment>
<dbReference type="InterPro" id="IPR011057">
    <property type="entry name" value="Mss4-like_sf"/>
</dbReference>
<dbReference type="PANTHER" id="PTHR33337:SF40">
    <property type="entry name" value="CENP-V_GFA DOMAIN-CONTAINING PROTEIN-RELATED"/>
    <property type="match status" value="1"/>
</dbReference>
<dbReference type="EMBL" id="BQKY01000009">
    <property type="protein sequence ID" value="GJN91726.1"/>
    <property type="molecule type" value="Genomic_DNA"/>
</dbReference>
<evidence type="ECO:0000256" key="1">
    <source>
        <dbReference type="ARBA" id="ARBA00005495"/>
    </source>
</evidence>
<evidence type="ECO:0000313" key="7">
    <source>
        <dbReference type="Proteomes" id="UP001342314"/>
    </source>
</evidence>
<sequence length="168" mass="18910">MGGAHEHGDKDFTGDGFPDEVEPYSVKPDAWEAKYSGSCHCGAVTFEVKDDPVASVCCHCTTCQIVHGATSQRAVLFKKDCVRFPKEAIEHLAFYQTHDKVRSARLAVICLANMWLAFPALFKFGEGAKEPESFQVKNHIFYSQRMLDLERKPGVKFWSEAQDKSEEM</sequence>
<dbReference type="SUPFAM" id="SSF51316">
    <property type="entry name" value="Mss4-like"/>
    <property type="match status" value="1"/>
</dbReference>
<dbReference type="PROSITE" id="PS51891">
    <property type="entry name" value="CENP_V_GFA"/>
    <property type="match status" value="1"/>
</dbReference>
<gene>
    <name evidence="6" type="ORF">Rhopal_004749-T1</name>
</gene>
<name>A0AAV5GGL9_9BASI</name>
<dbReference type="GO" id="GO:0046872">
    <property type="term" value="F:metal ion binding"/>
    <property type="evidence" value="ECO:0007669"/>
    <property type="project" value="UniProtKB-KW"/>
</dbReference>
<evidence type="ECO:0000259" key="5">
    <source>
        <dbReference type="PROSITE" id="PS51891"/>
    </source>
</evidence>
<reference evidence="6 7" key="1">
    <citation type="submission" date="2021-12" db="EMBL/GenBank/DDBJ databases">
        <title>High titer production of polyol ester of fatty acids by Rhodotorula paludigena BS15 towards product separation-free biomass refinery.</title>
        <authorList>
            <person name="Mano J."/>
            <person name="Ono H."/>
            <person name="Tanaka T."/>
            <person name="Naito K."/>
            <person name="Sushida H."/>
            <person name="Ike M."/>
            <person name="Tokuyasu K."/>
            <person name="Kitaoka M."/>
        </authorList>
    </citation>
    <scope>NUCLEOTIDE SEQUENCE [LARGE SCALE GENOMIC DNA]</scope>
    <source>
        <strain evidence="6 7">BS15</strain>
    </source>
</reference>
<dbReference type="Gene3D" id="3.90.1590.10">
    <property type="entry name" value="glutathione-dependent formaldehyde- activating enzyme (gfa)"/>
    <property type="match status" value="1"/>
</dbReference>
<keyword evidence="7" id="KW-1185">Reference proteome</keyword>
<keyword evidence="2" id="KW-0479">Metal-binding</keyword>
<dbReference type="Proteomes" id="UP001342314">
    <property type="component" value="Unassembled WGS sequence"/>
</dbReference>
<evidence type="ECO:0000256" key="3">
    <source>
        <dbReference type="ARBA" id="ARBA00022833"/>
    </source>
</evidence>
<dbReference type="Pfam" id="PF04828">
    <property type="entry name" value="GFA"/>
    <property type="match status" value="1"/>
</dbReference>
<dbReference type="PANTHER" id="PTHR33337">
    <property type="entry name" value="GFA DOMAIN-CONTAINING PROTEIN"/>
    <property type="match status" value="1"/>
</dbReference>
<organism evidence="6 7">
    <name type="scientific">Rhodotorula paludigena</name>
    <dbReference type="NCBI Taxonomy" id="86838"/>
    <lineage>
        <taxon>Eukaryota</taxon>
        <taxon>Fungi</taxon>
        <taxon>Dikarya</taxon>
        <taxon>Basidiomycota</taxon>
        <taxon>Pucciniomycotina</taxon>
        <taxon>Microbotryomycetes</taxon>
        <taxon>Sporidiobolales</taxon>
        <taxon>Sporidiobolaceae</taxon>
        <taxon>Rhodotorula</taxon>
    </lineage>
</organism>
<keyword evidence="4" id="KW-0456">Lyase</keyword>
<feature type="domain" description="CENP-V/GFA" evidence="5">
    <location>
        <begin position="35"/>
        <end position="159"/>
    </location>
</feature>
<keyword evidence="3" id="KW-0862">Zinc</keyword>
<dbReference type="InterPro" id="IPR006913">
    <property type="entry name" value="CENP-V/GFA"/>
</dbReference>
<accession>A0AAV5GGL9</accession>
<evidence type="ECO:0000256" key="4">
    <source>
        <dbReference type="ARBA" id="ARBA00023239"/>
    </source>
</evidence>
<dbReference type="GO" id="GO:0016846">
    <property type="term" value="F:carbon-sulfur lyase activity"/>
    <property type="evidence" value="ECO:0007669"/>
    <property type="project" value="InterPro"/>
</dbReference>